<name>A0A2M7XGC4_9BACT</name>
<comment type="caution">
    <text evidence="1">The sequence shown here is derived from an EMBL/GenBank/DDBJ whole genome shotgun (WGS) entry which is preliminary data.</text>
</comment>
<dbReference type="AlphaFoldDB" id="A0A2M7XGC4"/>
<accession>A0A2M7XGC4</accession>
<evidence type="ECO:0000313" key="1">
    <source>
        <dbReference type="EMBL" id="PJA46921.1"/>
    </source>
</evidence>
<dbReference type="Proteomes" id="UP000231263">
    <property type="component" value="Unassembled WGS sequence"/>
</dbReference>
<gene>
    <name evidence="1" type="ORF">CO173_00835</name>
</gene>
<reference evidence="2" key="1">
    <citation type="submission" date="2017-09" db="EMBL/GenBank/DDBJ databases">
        <title>Depth-based differentiation of microbial function through sediment-hosted aquifers and enrichment of novel symbionts in the deep terrestrial subsurface.</title>
        <authorList>
            <person name="Probst A.J."/>
            <person name="Ladd B."/>
            <person name="Jarett J.K."/>
            <person name="Geller-Mcgrath D.E."/>
            <person name="Sieber C.M.K."/>
            <person name="Emerson J.B."/>
            <person name="Anantharaman K."/>
            <person name="Thomas B.C."/>
            <person name="Malmstrom R."/>
            <person name="Stieglmeier M."/>
            <person name="Klingl A."/>
            <person name="Woyke T."/>
            <person name="Ryan C.M."/>
            <person name="Banfield J.F."/>
        </authorList>
    </citation>
    <scope>NUCLEOTIDE SEQUENCE [LARGE SCALE GENOMIC DNA]</scope>
</reference>
<organism evidence="1 2">
    <name type="scientific">Candidatus Uhrbacteria bacterium CG_4_9_14_3_um_filter_41_35</name>
    <dbReference type="NCBI Taxonomy" id="1975034"/>
    <lineage>
        <taxon>Bacteria</taxon>
        <taxon>Candidatus Uhriibacteriota</taxon>
    </lineage>
</organism>
<protein>
    <submittedName>
        <fullName evidence="1">Uncharacterized protein</fullName>
    </submittedName>
</protein>
<dbReference type="EMBL" id="PFWT01000006">
    <property type="protein sequence ID" value="PJA46921.1"/>
    <property type="molecule type" value="Genomic_DNA"/>
</dbReference>
<proteinExistence type="predicted"/>
<evidence type="ECO:0000313" key="2">
    <source>
        <dbReference type="Proteomes" id="UP000231263"/>
    </source>
</evidence>
<sequence length="75" mass="8508">MKTKEEIAAFVLDFLKYACARYADGAVVECLVMKSLWREQIDYFEAVVDLDAGNAYAELKHGQHGLIMVSYSSKR</sequence>